<name>A0ABY5ZJ46_9BACT</name>
<evidence type="ECO:0000256" key="2">
    <source>
        <dbReference type="NCBIfam" id="TIGR03664"/>
    </source>
</evidence>
<dbReference type="EC" id="3.2.2.26" evidence="1 2"/>
<dbReference type="Pfam" id="PF01048">
    <property type="entry name" value="PNP_UDP_1"/>
    <property type="match status" value="1"/>
</dbReference>
<comment type="function">
    <text evidence="1">Catalyzes the hydrolysis of futalosine (FL) to dehypoxanthine futalosine (DHFL) and hypoxanthine, a step in the biosynthesis of menaquinone (MK, vitamin K2).</text>
</comment>
<feature type="domain" description="Nucleoside phosphorylase" evidence="3">
    <location>
        <begin position="2"/>
        <end position="236"/>
    </location>
</feature>
<evidence type="ECO:0000259" key="3">
    <source>
        <dbReference type="Pfam" id="PF01048"/>
    </source>
</evidence>
<gene>
    <name evidence="1 4" type="primary">mqnB</name>
    <name evidence="4" type="ORF">L9S41_15935</name>
</gene>
<dbReference type="NCBIfam" id="TIGR03664">
    <property type="entry name" value="fut_nucase"/>
    <property type="match status" value="1"/>
</dbReference>
<dbReference type="Proteomes" id="UP001060414">
    <property type="component" value="Chromosome"/>
</dbReference>
<dbReference type="Gene3D" id="3.40.50.1580">
    <property type="entry name" value="Nucleoside phosphorylase domain"/>
    <property type="match status" value="1"/>
</dbReference>
<evidence type="ECO:0000313" key="4">
    <source>
        <dbReference type="EMBL" id="UWZ79155.1"/>
    </source>
</evidence>
<protein>
    <recommendedName>
        <fullName evidence="1 2">Futalosine hydrolase</fullName>
        <shortName evidence="1">FL hydrolase</shortName>
        <ecNumber evidence="1 2">3.2.2.26</ecNumber>
    </recommendedName>
    <alternativeName>
        <fullName evidence="1">Futalosine nucleosidase</fullName>
    </alternativeName>
    <alternativeName>
        <fullName evidence="1">Menaquinone biosynthetic enzyme MqnB</fullName>
    </alternativeName>
</protein>
<dbReference type="RefSeq" id="WP_260747512.1">
    <property type="nucleotide sequence ID" value="NZ_CP092109.1"/>
</dbReference>
<dbReference type="GO" id="GO:0016798">
    <property type="term" value="F:hydrolase activity, acting on glycosyl bonds"/>
    <property type="evidence" value="ECO:0007669"/>
    <property type="project" value="UniProtKB-KW"/>
</dbReference>
<dbReference type="InterPro" id="IPR000845">
    <property type="entry name" value="Nucleoside_phosphorylase_d"/>
</dbReference>
<reference evidence="4" key="1">
    <citation type="journal article" date="2022" name="Environ. Microbiol.">
        <title>Geoalkalibacter halelectricus SAP #1 sp. nov. possessing extracellular electron transfer and mineral#reducing capabilities from a haloalkaline environment.</title>
        <authorList>
            <person name="Yadav S."/>
            <person name="Singh R."/>
            <person name="Sundharam S.S."/>
            <person name="Chaudhary S."/>
            <person name="Krishnamurthi S."/>
            <person name="Patil S.A."/>
        </authorList>
    </citation>
    <scope>NUCLEOTIDE SEQUENCE</scope>
    <source>
        <strain evidence="4">SAP-1</strain>
    </source>
</reference>
<comment type="pathway">
    <text evidence="1">Quinol/quinone metabolism; menaquinone biosynthesis.</text>
</comment>
<dbReference type="SUPFAM" id="SSF53167">
    <property type="entry name" value="Purine and uridine phosphorylases"/>
    <property type="match status" value="1"/>
</dbReference>
<keyword evidence="1" id="KW-0474">Menaquinone biosynthesis</keyword>
<keyword evidence="4" id="KW-0326">Glycosidase</keyword>
<dbReference type="CDD" id="cd17766">
    <property type="entry name" value="futalosine_nucleosidase_MqnB"/>
    <property type="match status" value="1"/>
</dbReference>
<dbReference type="PANTHER" id="PTHR46832">
    <property type="entry name" value="5'-METHYLTHIOADENOSINE/S-ADENOSYLHOMOCYSTEINE NUCLEOSIDASE"/>
    <property type="match status" value="1"/>
</dbReference>
<sequence>MIALIAATPQECPELRAALRPAALPGGYGLFRGRLAGQAVELAVCGLGKANAAAATALLLAQARPRLVISFGCGGAFPGTGLKPGDLALATAERYGDEGVETPEGFLDLRALGFALVRTGARDIFDTLPVDPSWLSQARAAVAATAARRGRAWREGVFTTVSTCSGSDRHSARIQARTGALCETMEGAAVAQVCAAFDLPFLNIRGISNPTGDRDRAAWDLPGACAAAEEAVSALLAGLPAEDSSP</sequence>
<comment type="catalytic activity">
    <reaction evidence="1">
        <text>futalosine + H2O = dehypoxanthine futalosine + hypoxanthine</text>
        <dbReference type="Rhea" id="RHEA:25904"/>
        <dbReference type="ChEBI" id="CHEBI:15377"/>
        <dbReference type="ChEBI" id="CHEBI:17368"/>
        <dbReference type="ChEBI" id="CHEBI:58863"/>
        <dbReference type="ChEBI" id="CHEBI:58864"/>
        <dbReference type="EC" id="3.2.2.26"/>
    </reaction>
</comment>
<keyword evidence="5" id="KW-1185">Reference proteome</keyword>
<keyword evidence="1 4" id="KW-0378">Hydrolase</keyword>
<evidence type="ECO:0000313" key="5">
    <source>
        <dbReference type="Proteomes" id="UP001060414"/>
    </source>
</evidence>
<dbReference type="EMBL" id="CP092109">
    <property type="protein sequence ID" value="UWZ79155.1"/>
    <property type="molecule type" value="Genomic_DNA"/>
</dbReference>
<dbReference type="PANTHER" id="PTHR46832:SF2">
    <property type="entry name" value="FUTALOSINE HYDROLASE"/>
    <property type="match status" value="1"/>
</dbReference>
<dbReference type="InterPro" id="IPR035994">
    <property type="entry name" value="Nucleoside_phosphorylase_sf"/>
</dbReference>
<dbReference type="HAMAP" id="MF_00991">
    <property type="entry name" value="MqnB"/>
    <property type="match status" value="1"/>
</dbReference>
<dbReference type="InterPro" id="IPR019963">
    <property type="entry name" value="FL_hydrolase_MqnB"/>
</dbReference>
<comment type="similarity">
    <text evidence="1">Belongs to the PNP/UDP phosphorylase family. Futalosine hydrolase subfamily.</text>
</comment>
<accession>A0ABY5ZJ46</accession>
<proteinExistence type="inferred from homology"/>
<organism evidence="4 5">
    <name type="scientific">Geoalkalibacter halelectricus</name>
    <dbReference type="NCBI Taxonomy" id="2847045"/>
    <lineage>
        <taxon>Bacteria</taxon>
        <taxon>Pseudomonadati</taxon>
        <taxon>Thermodesulfobacteriota</taxon>
        <taxon>Desulfuromonadia</taxon>
        <taxon>Desulfuromonadales</taxon>
        <taxon>Geoalkalibacteraceae</taxon>
        <taxon>Geoalkalibacter</taxon>
    </lineage>
</organism>
<evidence type="ECO:0000256" key="1">
    <source>
        <dbReference type="HAMAP-Rule" id="MF_00991"/>
    </source>
</evidence>